<evidence type="ECO:0000313" key="2">
    <source>
        <dbReference type="EMBL" id="EUC30236.1"/>
    </source>
</evidence>
<proteinExistence type="predicted"/>
<keyword evidence="1" id="KW-1133">Transmembrane helix</keyword>
<protein>
    <submittedName>
        <fullName evidence="2">Uncharacterized protein</fullName>
    </submittedName>
</protein>
<reference evidence="2 3" key="1">
    <citation type="journal article" date="2013" name="PLoS Genet.">
        <title>Comparative genome structure, secondary metabolite, and effector coding capacity across Cochliobolus pathogens.</title>
        <authorList>
            <person name="Condon B.J."/>
            <person name="Leng Y."/>
            <person name="Wu D."/>
            <person name="Bushley K.E."/>
            <person name="Ohm R.A."/>
            <person name="Otillar R."/>
            <person name="Martin J."/>
            <person name="Schackwitz W."/>
            <person name="Grimwood J."/>
            <person name="MohdZainudin N."/>
            <person name="Xue C."/>
            <person name="Wang R."/>
            <person name="Manning V.A."/>
            <person name="Dhillon B."/>
            <person name="Tu Z.J."/>
            <person name="Steffenson B.J."/>
            <person name="Salamov A."/>
            <person name="Sun H."/>
            <person name="Lowry S."/>
            <person name="LaButti K."/>
            <person name="Han J."/>
            <person name="Copeland A."/>
            <person name="Lindquist E."/>
            <person name="Barry K."/>
            <person name="Schmutz J."/>
            <person name="Baker S.E."/>
            <person name="Ciuffetti L.M."/>
            <person name="Grigoriev I.V."/>
            <person name="Zhong S."/>
            <person name="Turgeon B.G."/>
        </authorList>
    </citation>
    <scope>NUCLEOTIDE SEQUENCE [LARGE SCALE GENOMIC DNA]</scope>
    <source>
        <strain evidence="2 3">26-R-13</strain>
    </source>
</reference>
<dbReference type="GeneID" id="19150866"/>
<dbReference type="Proteomes" id="UP000053841">
    <property type="component" value="Unassembled WGS sequence"/>
</dbReference>
<keyword evidence="3" id="KW-1185">Reference proteome</keyword>
<evidence type="ECO:0000256" key="1">
    <source>
        <dbReference type="SAM" id="Phobius"/>
    </source>
</evidence>
<name>W6YG96_COCC2</name>
<keyword evidence="1" id="KW-0812">Transmembrane</keyword>
<feature type="transmembrane region" description="Helical" evidence="1">
    <location>
        <begin position="93"/>
        <end position="119"/>
    </location>
</feature>
<evidence type="ECO:0000313" key="3">
    <source>
        <dbReference type="Proteomes" id="UP000053841"/>
    </source>
</evidence>
<dbReference type="EMBL" id="KI964709">
    <property type="protein sequence ID" value="EUC30236.1"/>
    <property type="molecule type" value="Genomic_DNA"/>
</dbReference>
<dbReference type="RefSeq" id="XP_007715458.1">
    <property type="nucleotide sequence ID" value="XM_007717268.1"/>
</dbReference>
<keyword evidence="1" id="KW-0472">Membrane</keyword>
<accession>W6YG96</accession>
<dbReference type="AlphaFoldDB" id="W6YG96"/>
<organism evidence="2 3">
    <name type="scientific">Cochliobolus carbonum (strain 26-R-13)</name>
    <name type="common">Maize leaf spot fungus</name>
    <name type="synonym">Bipolaris zeicola</name>
    <dbReference type="NCBI Taxonomy" id="930089"/>
    <lineage>
        <taxon>Eukaryota</taxon>
        <taxon>Fungi</taxon>
        <taxon>Dikarya</taxon>
        <taxon>Ascomycota</taxon>
        <taxon>Pezizomycotina</taxon>
        <taxon>Dothideomycetes</taxon>
        <taxon>Pleosporomycetidae</taxon>
        <taxon>Pleosporales</taxon>
        <taxon>Pleosporineae</taxon>
        <taxon>Pleosporaceae</taxon>
        <taxon>Bipolaris</taxon>
    </lineage>
</organism>
<gene>
    <name evidence="2" type="ORF">COCCADRAFT_7695</name>
</gene>
<dbReference type="KEGG" id="bze:COCCADRAFT_7695"/>
<dbReference type="HOGENOM" id="CLU_2026307_0_0_1"/>
<sequence length="122" mass="13906">MYATPSRSAIHADEPYGDYGFRSSYDARGVITSTYTYTFIFYHYATLRSLAMHPHDETSKKRGHCAASIPHILANPTTSIRARRNVKYYTNNYTFTFPSFFSFFLAESLAVVFLFPAAISQC</sequence>